<dbReference type="EMBL" id="VTRV01000156">
    <property type="protein sequence ID" value="TZF86869.1"/>
    <property type="molecule type" value="Genomic_DNA"/>
</dbReference>
<feature type="compositionally biased region" description="Basic and acidic residues" evidence="1">
    <location>
        <begin position="183"/>
        <end position="207"/>
    </location>
</feature>
<dbReference type="PROSITE" id="PS51257">
    <property type="entry name" value="PROKAR_LIPOPROTEIN"/>
    <property type="match status" value="1"/>
</dbReference>
<organism evidence="3 4">
    <name type="scientific">Cognatilysobacter lacus</name>
    <dbReference type="NCBI Taxonomy" id="1643323"/>
    <lineage>
        <taxon>Bacteria</taxon>
        <taxon>Pseudomonadati</taxon>
        <taxon>Pseudomonadota</taxon>
        <taxon>Gammaproteobacteria</taxon>
        <taxon>Lysobacterales</taxon>
        <taxon>Lysobacteraceae</taxon>
        <taxon>Cognatilysobacter</taxon>
    </lineage>
</organism>
<evidence type="ECO:0000256" key="1">
    <source>
        <dbReference type="SAM" id="MobiDB-lite"/>
    </source>
</evidence>
<reference evidence="3 4" key="1">
    <citation type="submission" date="2019-08" db="EMBL/GenBank/DDBJ databases">
        <title>Draft genome sequence of Lysobacter sp. UKS-15.</title>
        <authorList>
            <person name="Im W.-T."/>
        </authorList>
    </citation>
    <scope>NUCLEOTIDE SEQUENCE [LARGE SCALE GENOMIC DNA]</scope>
    <source>
        <strain evidence="3 4">UKS-15</strain>
    </source>
</reference>
<protein>
    <submittedName>
        <fullName evidence="3">Uncharacterized protein</fullName>
    </submittedName>
</protein>
<evidence type="ECO:0000313" key="3">
    <source>
        <dbReference type="EMBL" id="TZF86869.1"/>
    </source>
</evidence>
<keyword evidence="2" id="KW-0732">Signal</keyword>
<dbReference type="OrthoDB" id="5947947at2"/>
<feature type="chain" id="PRO_5022822738" evidence="2">
    <location>
        <begin position="24"/>
        <end position="216"/>
    </location>
</feature>
<name>A0A5D8YWQ9_9GAMM</name>
<dbReference type="Proteomes" id="UP000323164">
    <property type="component" value="Unassembled WGS sequence"/>
</dbReference>
<evidence type="ECO:0000256" key="2">
    <source>
        <dbReference type="SAM" id="SignalP"/>
    </source>
</evidence>
<sequence length="216" mass="23570">MTRYLLACLALALLSACHPDDSARPQAGRPMNSAETALHLAKVQAAAHAGDQDALRHEMGQMNDDMRRAMKLPDASRPIDPESARAAAKRVPGVHSVVWLDRTNLLALVDRNDLRSMTTIDAICTELDPLGDTLAVVVHLQSRVARTGDELETIHRNCQLAEGDRAMLQAVKKVDVIPPEIRAEHAAQQDPGRDAARTRRKADEAAKLLEASTPEM</sequence>
<comment type="caution">
    <text evidence="3">The sequence shown here is derived from an EMBL/GenBank/DDBJ whole genome shotgun (WGS) entry which is preliminary data.</text>
</comment>
<accession>A0A5D8YWQ9</accession>
<feature type="region of interest" description="Disordered" evidence="1">
    <location>
        <begin position="183"/>
        <end position="216"/>
    </location>
</feature>
<proteinExistence type="predicted"/>
<dbReference type="AlphaFoldDB" id="A0A5D8YWQ9"/>
<evidence type="ECO:0000313" key="4">
    <source>
        <dbReference type="Proteomes" id="UP000323164"/>
    </source>
</evidence>
<gene>
    <name evidence="3" type="ORF">FW784_11820</name>
</gene>
<feature type="signal peptide" evidence="2">
    <location>
        <begin position="1"/>
        <end position="23"/>
    </location>
</feature>
<keyword evidence="4" id="KW-1185">Reference proteome</keyword>
<dbReference type="RefSeq" id="WP_149353543.1">
    <property type="nucleotide sequence ID" value="NZ_VTRV01000156.1"/>
</dbReference>